<dbReference type="EMBL" id="JZWT02000037">
    <property type="protein sequence ID" value="MFB6491477.1"/>
    <property type="molecule type" value="Genomic_DNA"/>
</dbReference>
<gene>
    <name evidence="1" type="ORF">TU35_009660</name>
</gene>
<protein>
    <submittedName>
        <fullName evidence="1">TRM11 family SAM-dependent methyltransferase</fullName>
    </submittedName>
</protein>
<organism evidence="1 2">
    <name type="scientific">Thermoproteus sp. AZ2</name>
    <dbReference type="NCBI Taxonomy" id="1609232"/>
    <lineage>
        <taxon>Archaea</taxon>
        <taxon>Thermoproteota</taxon>
        <taxon>Thermoprotei</taxon>
        <taxon>Thermoproteales</taxon>
        <taxon>Thermoproteaceae</taxon>
        <taxon>Thermoproteus</taxon>
    </lineage>
</organism>
<name>A0ACC6V350_9CREN</name>
<accession>A0ACC6V350</accession>
<proteinExistence type="predicted"/>
<evidence type="ECO:0000313" key="1">
    <source>
        <dbReference type="EMBL" id="MFB6491477.1"/>
    </source>
</evidence>
<reference evidence="1" key="1">
    <citation type="submission" date="2024-07" db="EMBL/GenBank/DDBJ databases">
        <title>Metagenome and Metagenome-Assembled Genomes of Archaea from a hot spring from the geothermal field of Los Azufres, Mexico.</title>
        <authorList>
            <person name="Marin-Paredes R."/>
            <person name="Martinez-Romero E."/>
            <person name="Servin-Garciduenas L.E."/>
        </authorList>
    </citation>
    <scope>NUCLEOTIDE SEQUENCE</scope>
</reference>
<keyword evidence="1" id="KW-0808">Transferase</keyword>
<sequence>MPCRVLLNRRYPCLSLEEAAALADALGCSIRAEGEEIVFECGDCGGLARAAYLRPVEVRRGGRRPLAYRTTATMDPLTARLMVNLARVKPGDKVLEPFIGVGAIAVEAEGIGAYVVGVDIDIDLLKAARSNTNADLIHGDARLLPLRPGFDAAVGDPPYGRLSIVEGEVKKLLYAVAEALPGLVKPGGRVVLAGPIYFDLNLYSCSMYLHGGLYRLIYIIRANQEEAPRNTPSPYTSGERSNLGTA</sequence>
<comment type="caution">
    <text evidence="1">The sequence shown here is derived from an EMBL/GenBank/DDBJ whole genome shotgun (WGS) entry which is preliminary data.</text>
</comment>
<evidence type="ECO:0000313" key="2">
    <source>
        <dbReference type="Proteomes" id="UP000033636"/>
    </source>
</evidence>
<dbReference type="Proteomes" id="UP000033636">
    <property type="component" value="Unassembled WGS sequence"/>
</dbReference>
<keyword evidence="1" id="KW-0489">Methyltransferase</keyword>